<evidence type="ECO:0008006" key="3">
    <source>
        <dbReference type="Google" id="ProtNLM"/>
    </source>
</evidence>
<dbReference type="OrthoDB" id="9808136at2"/>
<protein>
    <recommendedName>
        <fullName evidence="3">Ribose transport system substrate-binding protein</fullName>
    </recommendedName>
</protein>
<dbReference type="Proteomes" id="UP000198282">
    <property type="component" value="Unassembled WGS sequence"/>
</dbReference>
<dbReference type="RefSeq" id="WP_089206719.1">
    <property type="nucleotide sequence ID" value="NZ_FZOD01000006.1"/>
</dbReference>
<reference evidence="1 2" key="1">
    <citation type="submission" date="2017-06" db="EMBL/GenBank/DDBJ databases">
        <authorList>
            <person name="Kim H.J."/>
            <person name="Triplett B.A."/>
        </authorList>
    </citation>
    <scope>NUCLEOTIDE SEQUENCE [LARGE SCALE GENOMIC DNA]</scope>
    <source>
        <strain evidence="1 2">CGMCC 4.2132</strain>
    </source>
</reference>
<dbReference type="AlphaFoldDB" id="A0A239D1F9"/>
<dbReference type="InterPro" id="IPR028082">
    <property type="entry name" value="Peripla_BP_I"/>
</dbReference>
<sequence>MNSVDQIGRLGLDRAIEVLDGKQVEKDTVVESPQITTENAQEYIQKDTFQRLCRTGAAVTAPAAVRRNGH</sequence>
<evidence type="ECO:0000313" key="2">
    <source>
        <dbReference type="Proteomes" id="UP000198282"/>
    </source>
</evidence>
<gene>
    <name evidence="1" type="ORF">SAMN05216276_1006205</name>
</gene>
<keyword evidence="2" id="KW-1185">Reference proteome</keyword>
<dbReference type="EMBL" id="FZOD01000006">
    <property type="protein sequence ID" value="SNS26170.1"/>
    <property type="molecule type" value="Genomic_DNA"/>
</dbReference>
<dbReference type="SUPFAM" id="SSF53822">
    <property type="entry name" value="Periplasmic binding protein-like I"/>
    <property type="match status" value="1"/>
</dbReference>
<accession>A0A239D1F9</accession>
<organism evidence="1 2">
    <name type="scientific">Streptosporangium subroseum</name>
    <dbReference type="NCBI Taxonomy" id="106412"/>
    <lineage>
        <taxon>Bacteria</taxon>
        <taxon>Bacillati</taxon>
        <taxon>Actinomycetota</taxon>
        <taxon>Actinomycetes</taxon>
        <taxon>Streptosporangiales</taxon>
        <taxon>Streptosporangiaceae</taxon>
        <taxon>Streptosporangium</taxon>
    </lineage>
</organism>
<evidence type="ECO:0000313" key="1">
    <source>
        <dbReference type="EMBL" id="SNS26170.1"/>
    </source>
</evidence>
<proteinExistence type="predicted"/>
<name>A0A239D1F9_9ACTN</name>